<dbReference type="Proteomes" id="UP001419910">
    <property type="component" value="Unassembled WGS sequence"/>
</dbReference>
<evidence type="ECO:0000313" key="2">
    <source>
        <dbReference type="EMBL" id="MEN2788257.1"/>
    </source>
</evidence>
<keyword evidence="3" id="KW-1185">Reference proteome</keyword>
<feature type="compositionally biased region" description="Pro residues" evidence="1">
    <location>
        <begin position="7"/>
        <end position="25"/>
    </location>
</feature>
<gene>
    <name evidence="2" type="ORF">ABC974_01335</name>
</gene>
<comment type="caution">
    <text evidence="2">The sequence shown here is derived from an EMBL/GenBank/DDBJ whole genome shotgun (WGS) entry which is preliminary data.</text>
</comment>
<accession>A0ABU9XXK4</accession>
<name>A0ABU9XXK4_9SPHN</name>
<feature type="region of interest" description="Disordered" evidence="1">
    <location>
        <begin position="1"/>
        <end position="49"/>
    </location>
</feature>
<dbReference type="RefSeq" id="WP_343887861.1">
    <property type="nucleotide sequence ID" value="NZ_BAAAEH010000005.1"/>
</dbReference>
<proteinExistence type="predicted"/>
<evidence type="ECO:0008006" key="4">
    <source>
        <dbReference type="Google" id="ProtNLM"/>
    </source>
</evidence>
<evidence type="ECO:0000313" key="3">
    <source>
        <dbReference type="Proteomes" id="UP001419910"/>
    </source>
</evidence>
<sequence length="49" mass="5028">MATTPPTELPPPSQPGQPETPPPEVGPNAPDVDIPSPGSEPSEPFQPTD</sequence>
<protein>
    <recommendedName>
        <fullName evidence="4">Stereocilin</fullName>
    </recommendedName>
</protein>
<evidence type="ECO:0000256" key="1">
    <source>
        <dbReference type="SAM" id="MobiDB-lite"/>
    </source>
</evidence>
<organism evidence="2 3">
    <name type="scientific">Sphingomonas oligophenolica</name>
    <dbReference type="NCBI Taxonomy" id="301154"/>
    <lineage>
        <taxon>Bacteria</taxon>
        <taxon>Pseudomonadati</taxon>
        <taxon>Pseudomonadota</taxon>
        <taxon>Alphaproteobacteria</taxon>
        <taxon>Sphingomonadales</taxon>
        <taxon>Sphingomonadaceae</taxon>
        <taxon>Sphingomonas</taxon>
    </lineage>
</organism>
<reference evidence="2 3" key="1">
    <citation type="submission" date="2024-05" db="EMBL/GenBank/DDBJ databases">
        <authorList>
            <person name="Liu Q."/>
            <person name="Xin Y.-H."/>
        </authorList>
    </citation>
    <scope>NUCLEOTIDE SEQUENCE [LARGE SCALE GENOMIC DNA]</scope>
    <source>
        <strain evidence="2 3">CGMCC 1.10181</strain>
    </source>
</reference>
<dbReference type="EMBL" id="JBDIME010000001">
    <property type="protein sequence ID" value="MEN2788257.1"/>
    <property type="molecule type" value="Genomic_DNA"/>
</dbReference>